<dbReference type="EMBL" id="JAKTTI010000002">
    <property type="protein sequence ID" value="MCH1624169.1"/>
    <property type="molecule type" value="Genomic_DNA"/>
</dbReference>
<evidence type="ECO:0000259" key="4">
    <source>
        <dbReference type="Pfam" id="PF17137"/>
    </source>
</evidence>
<dbReference type="InterPro" id="IPR000322">
    <property type="entry name" value="Glyco_hydro_31_TIM"/>
</dbReference>
<dbReference type="InterPro" id="IPR048395">
    <property type="entry name" value="Glyco_hydro_31_C"/>
</dbReference>
<dbReference type="Pfam" id="PF01055">
    <property type="entry name" value="Glyco_hydro_31_2nd"/>
    <property type="match status" value="1"/>
</dbReference>
<protein>
    <submittedName>
        <fullName evidence="6">Glycoside hydrolase family 31 protein</fullName>
    </submittedName>
</protein>
<keyword evidence="2" id="KW-0326">Glycosidase</keyword>
<dbReference type="InterPro" id="IPR033403">
    <property type="entry name" value="DUF5110"/>
</dbReference>
<dbReference type="Pfam" id="PF17137">
    <property type="entry name" value="DUF5110"/>
    <property type="match status" value="1"/>
</dbReference>
<comment type="similarity">
    <text evidence="1 2">Belongs to the glycosyl hydrolase 31 family.</text>
</comment>
<dbReference type="AlphaFoldDB" id="A0AAW5E0G6"/>
<dbReference type="SUPFAM" id="SSF51445">
    <property type="entry name" value="(Trans)glycosidases"/>
    <property type="match status" value="1"/>
</dbReference>
<organism evidence="6 7">
    <name type="scientific">Fredinandcohnia quinoae</name>
    <dbReference type="NCBI Taxonomy" id="2918902"/>
    <lineage>
        <taxon>Bacteria</taxon>
        <taxon>Bacillati</taxon>
        <taxon>Bacillota</taxon>
        <taxon>Bacilli</taxon>
        <taxon>Bacillales</taxon>
        <taxon>Bacillaceae</taxon>
        <taxon>Fredinandcohnia</taxon>
    </lineage>
</organism>
<sequence>MPVNIDMLTLSPKAHEATLVQGDHYRFTVLTEQLIRIEYSEQGVFEDRATQSIINRHFPIPEFEVIRKEGLLEIITKHLHLYYTYGPFSKSSLRIDVKNNYSLYSNRWYYGDAFETLKGTVRTLDHQDGAVELEEGIQSHNGFSVIDDSKSSILVDEETIVPRVHDQIDFYFFAYGREYKDALRDFYKLTGVTPLLPRYILGNWWSRYWKYTETEYKELFQRFQKEDVPFSLSVIDMDWHMVDIPEKYGSGWTGYTWNKELFPDPTRFLEWLKEQELRVTLNVHPADGVRAHEEMYVPMAKELGIDYNAEHPISFDITDKKFRDAYFKYLHRPEEERGVSFWWLDWQQGTTTKVAGLDPLWLLNHYHALDQVKQGKRPLILSRYAGIGSHRYPVGFSGDTIITWDSLRFQPFFTSTATNVGYTWWSHDIGGHYKGYKDDELSLRWMQFGVFSPIMRLHSTNSPFNGKEPWRFQEGIGDIMKQYLRLRHELIPYLYTMNWRTHQNNHPLIMPMYYEYPMENNAYDAPHQYFFGSELIVIPVTEKLDYDLQKAPVDVWLPEGQWIDFFSGRIYTGGKKLRVFRGLDTIPVFAKEGAIVPMAKHVSHSNSVDNPTALSILVFPGKSNAFELYEDDGESFAYQDGKYAVTKMQLDWENQKFVFFPAEGDRSVIPENRELNISFKGFTDMKKIAVRMDGQEIDFVNSYNRETNTCTVKIMNYDTRSMLEIMLLDEVLIQEFNQYEEAIFDLLNKAQISFELKDMLYQLIKQGKNKFDLLIELRTMKIDENLYDAILENLID</sequence>
<dbReference type="GO" id="GO:0005975">
    <property type="term" value="P:carbohydrate metabolic process"/>
    <property type="evidence" value="ECO:0007669"/>
    <property type="project" value="InterPro"/>
</dbReference>
<dbReference type="PANTHER" id="PTHR43863">
    <property type="entry name" value="HYDROLASE, PUTATIVE (AFU_ORTHOLOGUE AFUA_1G03140)-RELATED"/>
    <property type="match status" value="1"/>
</dbReference>
<dbReference type="PANTHER" id="PTHR43863:SF2">
    <property type="entry name" value="MALTASE-GLUCOAMYLASE"/>
    <property type="match status" value="1"/>
</dbReference>
<keyword evidence="7" id="KW-1185">Reference proteome</keyword>
<evidence type="ECO:0000256" key="1">
    <source>
        <dbReference type="ARBA" id="ARBA00007806"/>
    </source>
</evidence>
<evidence type="ECO:0000313" key="6">
    <source>
        <dbReference type="EMBL" id="MCH1624169.1"/>
    </source>
</evidence>
<evidence type="ECO:0000259" key="5">
    <source>
        <dbReference type="Pfam" id="PF21365"/>
    </source>
</evidence>
<dbReference type="InterPro" id="IPR051816">
    <property type="entry name" value="Glycosyl_Hydrolase_31"/>
</dbReference>
<feature type="domain" description="Glycosyl hydrolase family 31 C-terminal" evidence="5">
    <location>
        <begin position="506"/>
        <end position="596"/>
    </location>
</feature>
<dbReference type="Proteomes" id="UP001431131">
    <property type="component" value="Unassembled WGS sequence"/>
</dbReference>
<dbReference type="Pfam" id="PF21365">
    <property type="entry name" value="Glyco_hydro_31_3rd"/>
    <property type="match status" value="1"/>
</dbReference>
<dbReference type="InterPro" id="IPR013780">
    <property type="entry name" value="Glyco_hydro_b"/>
</dbReference>
<dbReference type="Gene3D" id="3.20.20.80">
    <property type="entry name" value="Glycosidases"/>
    <property type="match status" value="1"/>
</dbReference>
<dbReference type="Gene3D" id="2.60.40.1180">
    <property type="entry name" value="Golgi alpha-mannosidase II"/>
    <property type="match status" value="2"/>
</dbReference>
<evidence type="ECO:0000259" key="3">
    <source>
        <dbReference type="Pfam" id="PF01055"/>
    </source>
</evidence>
<dbReference type="CDD" id="cd06595">
    <property type="entry name" value="GH31_u1"/>
    <property type="match status" value="1"/>
</dbReference>
<evidence type="ECO:0000256" key="2">
    <source>
        <dbReference type="RuleBase" id="RU361185"/>
    </source>
</evidence>
<accession>A0AAW5E0G6</accession>
<gene>
    <name evidence="6" type="ORF">MJG50_02420</name>
</gene>
<keyword evidence="2 6" id="KW-0378">Hydrolase</keyword>
<feature type="domain" description="Glycoside hydrolase family 31 TIM barrel" evidence="3">
    <location>
        <begin position="193"/>
        <end position="497"/>
    </location>
</feature>
<reference evidence="6" key="1">
    <citation type="submission" date="2022-02" db="EMBL/GenBank/DDBJ databases">
        <title>Fredinandcohnia quinoae sp. nov. isolated from Chenopodium quinoa seeds.</title>
        <authorList>
            <person name="Saati-Santamaria Z."/>
            <person name="Flores-Felix J.D."/>
            <person name="Igual J.M."/>
            <person name="Velazquez E."/>
            <person name="Garcia-Fraile P."/>
            <person name="Martinez-Molina E."/>
        </authorList>
    </citation>
    <scope>NUCLEOTIDE SEQUENCE</scope>
    <source>
        <strain evidence="6">SECRCQ15</strain>
    </source>
</reference>
<feature type="domain" description="DUF5110" evidence="4">
    <location>
        <begin position="614"/>
        <end position="681"/>
    </location>
</feature>
<dbReference type="InterPro" id="IPR017853">
    <property type="entry name" value="GH"/>
</dbReference>
<name>A0AAW5E0G6_9BACI</name>
<dbReference type="GO" id="GO:0004553">
    <property type="term" value="F:hydrolase activity, hydrolyzing O-glycosyl compounds"/>
    <property type="evidence" value="ECO:0007669"/>
    <property type="project" value="InterPro"/>
</dbReference>
<evidence type="ECO:0000313" key="7">
    <source>
        <dbReference type="Proteomes" id="UP001431131"/>
    </source>
</evidence>
<comment type="caution">
    <text evidence="6">The sequence shown here is derived from an EMBL/GenBank/DDBJ whole genome shotgun (WGS) entry which is preliminary data.</text>
</comment>
<proteinExistence type="inferred from homology"/>
<dbReference type="RefSeq" id="WP_240252419.1">
    <property type="nucleotide sequence ID" value="NZ_JAKTTI010000002.1"/>
</dbReference>
<dbReference type="SUPFAM" id="SSF51011">
    <property type="entry name" value="Glycosyl hydrolase domain"/>
    <property type="match status" value="1"/>
</dbReference>